<dbReference type="SUPFAM" id="SSF56487">
    <property type="entry name" value="SRCR-like"/>
    <property type="match status" value="1"/>
</dbReference>
<keyword evidence="3" id="KW-1133">Transmembrane helix</keyword>
<dbReference type="InterPro" id="IPR001190">
    <property type="entry name" value="SRCR"/>
</dbReference>
<dbReference type="GO" id="GO:0004252">
    <property type="term" value="F:serine-type endopeptidase activity"/>
    <property type="evidence" value="ECO:0007669"/>
    <property type="project" value="TreeGrafter"/>
</dbReference>
<evidence type="ECO:0000256" key="2">
    <source>
        <dbReference type="SAM" id="MobiDB-lite"/>
    </source>
</evidence>
<feature type="region of interest" description="Disordered" evidence="2">
    <location>
        <begin position="33"/>
        <end position="77"/>
    </location>
</feature>
<gene>
    <name evidence="5" type="ORF">ALAG00032_LOCUS6749</name>
    <name evidence="6" type="ORF">ALAG00032_LOCUS6753</name>
</gene>
<accession>A0A6S8BZL3</accession>
<evidence type="ECO:0000256" key="3">
    <source>
        <dbReference type="SAM" id="Phobius"/>
    </source>
</evidence>
<protein>
    <recommendedName>
        <fullName evidence="4">SRCR domain-containing protein</fullName>
    </recommendedName>
</protein>
<keyword evidence="1" id="KW-1015">Disulfide bond</keyword>
<dbReference type="PROSITE" id="PS50287">
    <property type="entry name" value="SRCR_2"/>
    <property type="match status" value="1"/>
</dbReference>
<evidence type="ECO:0000256" key="1">
    <source>
        <dbReference type="ARBA" id="ARBA00023157"/>
    </source>
</evidence>
<dbReference type="Gene3D" id="3.10.250.10">
    <property type="entry name" value="SRCR-like domain"/>
    <property type="match status" value="1"/>
</dbReference>
<proteinExistence type="predicted"/>
<feature type="compositionally biased region" description="Pro residues" evidence="2">
    <location>
        <begin position="67"/>
        <end position="77"/>
    </location>
</feature>
<feature type="transmembrane region" description="Helical" evidence="3">
    <location>
        <begin position="223"/>
        <end position="250"/>
    </location>
</feature>
<feature type="compositionally biased region" description="Pro residues" evidence="2">
    <location>
        <begin position="43"/>
        <end position="57"/>
    </location>
</feature>
<dbReference type="GO" id="GO:0031638">
    <property type="term" value="P:zymogen activation"/>
    <property type="evidence" value="ECO:0007669"/>
    <property type="project" value="TreeGrafter"/>
</dbReference>
<dbReference type="EMBL" id="HBIJ01009624">
    <property type="protein sequence ID" value="CAE0366009.1"/>
    <property type="molecule type" value="Transcribed_RNA"/>
</dbReference>
<dbReference type="AlphaFoldDB" id="A0A6S8BZL3"/>
<dbReference type="GO" id="GO:0005886">
    <property type="term" value="C:plasma membrane"/>
    <property type="evidence" value="ECO:0007669"/>
    <property type="project" value="TreeGrafter"/>
</dbReference>
<dbReference type="Pfam" id="PF00530">
    <property type="entry name" value="SRCR"/>
    <property type="match status" value="1"/>
</dbReference>
<keyword evidence="3" id="KW-0472">Membrane</keyword>
<dbReference type="EMBL" id="HBIJ01009616">
    <property type="protein sequence ID" value="CAE0366005.1"/>
    <property type="molecule type" value="Transcribed_RNA"/>
</dbReference>
<evidence type="ECO:0000313" key="5">
    <source>
        <dbReference type="EMBL" id="CAE0366005.1"/>
    </source>
</evidence>
<name>A0A6S8BZL3_9STRA</name>
<evidence type="ECO:0000313" key="6">
    <source>
        <dbReference type="EMBL" id="CAE0366009.1"/>
    </source>
</evidence>
<reference evidence="5" key="1">
    <citation type="submission" date="2021-01" db="EMBL/GenBank/DDBJ databases">
        <authorList>
            <person name="Corre E."/>
            <person name="Pelletier E."/>
            <person name="Niang G."/>
            <person name="Scheremetjew M."/>
            <person name="Finn R."/>
            <person name="Kale V."/>
            <person name="Holt S."/>
            <person name="Cochrane G."/>
            <person name="Meng A."/>
            <person name="Brown T."/>
            <person name="Cohen L."/>
        </authorList>
    </citation>
    <scope>NUCLEOTIDE SEQUENCE</scope>
    <source>
        <strain evidence="5">CCMP1510</strain>
    </source>
</reference>
<dbReference type="PANTHER" id="PTHR48071">
    <property type="entry name" value="SRCR DOMAIN-CONTAINING PROTEIN"/>
    <property type="match status" value="1"/>
</dbReference>
<feature type="domain" description="SRCR" evidence="4">
    <location>
        <begin position="1"/>
        <end position="37"/>
    </location>
</feature>
<dbReference type="PANTHER" id="PTHR48071:SF24">
    <property type="entry name" value="DELETED IN MALIGNANT BRAIN TUMORS 1 PROTEIN-LIKE"/>
    <property type="match status" value="1"/>
</dbReference>
<dbReference type="InterPro" id="IPR036772">
    <property type="entry name" value="SRCR-like_dom_sf"/>
</dbReference>
<evidence type="ECO:0000259" key="4">
    <source>
        <dbReference type="PROSITE" id="PS50287"/>
    </source>
</evidence>
<organism evidence="5">
    <name type="scientific">Aureoumbra lagunensis</name>
    <dbReference type="NCBI Taxonomy" id="44058"/>
    <lineage>
        <taxon>Eukaryota</taxon>
        <taxon>Sar</taxon>
        <taxon>Stramenopiles</taxon>
        <taxon>Ochrophyta</taxon>
        <taxon>Pelagophyceae</taxon>
        <taxon>Pelagomonadales</taxon>
        <taxon>Aureoumbra</taxon>
    </lineage>
</organism>
<sequence length="316" mass="33388">MDDVACDGGESNLGQCHFSGWGQEDCGHYEDAGVECESSPTLHPTPRPTPEPTPMPTLLPTLHPISNPTPKPTPSPTFTPRPTFAVGTEDIDISGTILISGIFHEQAQANEIVFRKAIADVSAVYVESVLVTLESTAPADSSVSIFIGYIVTTTSPEQAAAVVSALTDLTFAEMEAAISTAAEDSGVLAIFSGVIVLELYDATILEASSSSTFSSGKSTGVPIIGIIIGIVVFALIMVCLIVVYISKFLLGNRNDDQKKWVAGDNDDKIFIDVVSERNNIEDGGGDGNLIDVVSARNFIDSGYDDKKSIDVVSLVD</sequence>
<keyword evidence="3" id="KW-0812">Transmembrane</keyword>